<evidence type="ECO:0000256" key="3">
    <source>
        <dbReference type="ARBA" id="ARBA00022695"/>
    </source>
</evidence>
<accession>A0A3A3YV68</accession>
<dbReference type="Gene3D" id="3.40.50.620">
    <property type="entry name" value="HUPs"/>
    <property type="match status" value="1"/>
</dbReference>
<comment type="catalytic activity">
    <reaction evidence="8">
        <text>D-glycero-beta-D-manno-heptose 1-phosphate + ATP + H(+) = ADP-D-glycero-beta-D-manno-heptose + diphosphate</text>
        <dbReference type="Rhea" id="RHEA:27465"/>
        <dbReference type="ChEBI" id="CHEBI:15378"/>
        <dbReference type="ChEBI" id="CHEBI:30616"/>
        <dbReference type="ChEBI" id="CHEBI:33019"/>
        <dbReference type="ChEBI" id="CHEBI:59967"/>
        <dbReference type="ChEBI" id="CHEBI:61593"/>
        <dbReference type="EC" id="2.7.7.70"/>
    </reaction>
</comment>
<keyword evidence="5" id="KW-0067">ATP-binding</keyword>
<dbReference type="EC" id="2.7.7.70" evidence="1"/>
<proteinExistence type="predicted"/>
<dbReference type="Pfam" id="PF00294">
    <property type="entry name" value="PfkB"/>
    <property type="match status" value="1"/>
</dbReference>
<comment type="caution">
    <text evidence="11">The sequence shown here is derived from an EMBL/GenBank/DDBJ whole genome shotgun (WGS) entry which is preliminary data.</text>
</comment>
<dbReference type="InterPro" id="IPR004821">
    <property type="entry name" value="Cyt_trans-like"/>
</dbReference>
<keyword evidence="6" id="KW-0511">Multifunctional enzyme</keyword>
<keyword evidence="4" id="KW-0547">Nucleotide-binding</keyword>
<evidence type="ECO:0000256" key="1">
    <source>
        <dbReference type="ARBA" id="ARBA00012519"/>
    </source>
</evidence>
<evidence type="ECO:0000259" key="9">
    <source>
        <dbReference type="Pfam" id="PF00294"/>
    </source>
</evidence>
<dbReference type="GO" id="GO:0005524">
    <property type="term" value="F:ATP binding"/>
    <property type="evidence" value="ECO:0007669"/>
    <property type="project" value="UniProtKB-KW"/>
</dbReference>
<dbReference type="GO" id="GO:0033785">
    <property type="term" value="F:heptose 7-phosphate kinase activity"/>
    <property type="evidence" value="ECO:0007669"/>
    <property type="project" value="TreeGrafter"/>
</dbReference>
<evidence type="ECO:0000313" key="12">
    <source>
        <dbReference type="Proteomes" id="UP000265614"/>
    </source>
</evidence>
<organism evidence="11 12">
    <name type="scientific">Vallicoccus soli</name>
    <dbReference type="NCBI Taxonomy" id="2339232"/>
    <lineage>
        <taxon>Bacteria</taxon>
        <taxon>Bacillati</taxon>
        <taxon>Actinomycetota</taxon>
        <taxon>Actinomycetes</taxon>
        <taxon>Motilibacterales</taxon>
        <taxon>Vallicoccaceae</taxon>
        <taxon>Vallicoccus</taxon>
    </lineage>
</organism>
<evidence type="ECO:0000256" key="4">
    <source>
        <dbReference type="ARBA" id="ARBA00022741"/>
    </source>
</evidence>
<dbReference type="Pfam" id="PF01467">
    <property type="entry name" value="CTP_transf_like"/>
    <property type="match status" value="1"/>
</dbReference>
<keyword evidence="2 11" id="KW-0808">Transferase</keyword>
<dbReference type="Gene3D" id="3.40.1190.20">
    <property type="match status" value="1"/>
</dbReference>
<keyword evidence="7" id="KW-0119">Carbohydrate metabolism</keyword>
<evidence type="ECO:0000313" key="11">
    <source>
        <dbReference type="EMBL" id="RJK95451.1"/>
    </source>
</evidence>
<evidence type="ECO:0000256" key="7">
    <source>
        <dbReference type="ARBA" id="ARBA00023277"/>
    </source>
</evidence>
<dbReference type="GO" id="GO:0033786">
    <property type="term" value="F:heptose-1-phosphate adenylyltransferase activity"/>
    <property type="evidence" value="ECO:0007669"/>
    <property type="project" value="TreeGrafter"/>
</dbReference>
<dbReference type="PANTHER" id="PTHR46969:SF1">
    <property type="entry name" value="BIFUNCTIONAL PROTEIN HLDE"/>
    <property type="match status" value="1"/>
</dbReference>
<dbReference type="NCBIfam" id="TIGR02199">
    <property type="entry name" value="rfaE_dom_II"/>
    <property type="match status" value="1"/>
</dbReference>
<dbReference type="RefSeq" id="WP_119950804.1">
    <property type="nucleotide sequence ID" value="NZ_QZEZ01000005.1"/>
</dbReference>
<protein>
    <recommendedName>
        <fullName evidence="1">D-glycero-beta-D-manno-heptose 1-phosphate adenylyltransferase</fullName>
        <ecNumber evidence="1">2.7.7.70</ecNumber>
    </recommendedName>
</protein>
<dbReference type="SUPFAM" id="SSF53613">
    <property type="entry name" value="Ribokinase-like"/>
    <property type="match status" value="1"/>
</dbReference>
<dbReference type="NCBIfam" id="TIGR00125">
    <property type="entry name" value="cyt_tran_rel"/>
    <property type="match status" value="1"/>
</dbReference>
<feature type="domain" description="Cytidyltransferase-like" evidence="10">
    <location>
        <begin position="369"/>
        <end position="480"/>
    </location>
</feature>
<reference evidence="11 12" key="1">
    <citation type="submission" date="2018-09" db="EMBL/GenBank/DDBJ databases">
        <title>YIM 75000 draft genome.</title>
        <authorList>
            <person name="Tang S."/>
            <person name="Feng Y."/>
        </authorList>
    </citation>
    <scope>NUCLEOTIDE SEQUENCE [LARGE SCALE GENOMIC DNA]</scope>
    <source>
        <strain evidence="11 12">YIM 75000</strain>
    </source>
</reference>
<evidence type="ECO:0000259" key="10">
    <source>
        <dbReference type="Pfam" id="PF01467"/>
    </source>
</evidence>
<dbReference type="GO" id="GO:0005829">
    <property type="term" value="C:cytosol"/>
    <property type="evidence" value="ECO:0007669"/>
    <property type="project" value="TreeGrafter"/>
</dbReference>
<evidence type="ECO:0000256" key="2">
    <source>
        <dbReference type="ARBA" id="ARBA00022679"/>
    </source>
</evidence>
<keyword evidence="3 11" id="KW-0548">Nucleotidyltransferase</keyword>
<dbReference type="InterPro" id="IPR014729">
    <property type="entry name" value="Rossmann-like_a/b/a_fold"/>
</dbReference>
<dbReference type="AlphaFoldDB" id="A0A3A3YV68"/>
<evidence type="ECO:0000256" key="5">
    <source>
        <dbReference type="ARBA" id="ARBA00022840"/>
    </source>
</evidence>
<dbReference type="Proteomes" id="UP000265614">
    <property type="component" value="Unassembled WGS sequence"/>
</dbReference>
<feature type="domain" description="Carbohydrate kinase PfkB" evidence="9">
    <location>
        <begin position="29"/>
        <end position="334"/>
    </location>
</feature>
<dbReference type="PANTHER" id="PTHR46969">
    <property type="entry name" value="BIFUNCTIONAL PROTEIN HLDE"/>
    <property type="match status" value="1"/>
</dbReference>
<name>A0A3A3YV68_9ACTN</name>
<evidence type="ECO:0000256" key="8">
    <source>
        <dbReference type="ARBA" id="ARBA00047428"/>
    </source>
</evidence>
<evidence type="ECO:0000256" key="6">
    <source>
        <dbReference type="ARBA" id="ARBA00023268"/>
    </source>
</evidence>
<dbReference type="InterPro" id="IPR029056">
    <property type="entry name" value="Ribokinase-like"/>
</dbReference>
<dbReference type="InterPro" id="IPR011611">
    <property type="entry name" value="PfkB_dom"/>
</dbReference>
<dbReference type="InterPro" id="IPR011914">
    <property type="entry name" value="RfaE_dom_II"/>
</dbReference>
<sequence length="515" mass="53121">MTDDRTIDLTGREERPAWDALLARFAGTRVAVVGETCLDTWYDGRPRGMSREGPVPVVEVDGQSDAPGAAANAARGLAALGAAVRFVSVVGEDAEGALVRDLLARDGVDVSSVLTVPGRRTVAKRRVCADGQVVARFDTGDAVEPPAGAVADLVGALAGAVAGCPVVLAADYDAGLFTGEVRRALVAAVRAEGALLVVDAHDPLRWADLAPDLVKPDAEEVEAVLGAAELRAFREDRLGFVAEHGDALRERLGAATLVVTLDADGAVVVAPGSSVHVPVRPVAGAAPAGAGDTFAAGAVLALAAGAPVVDAARVGCAASSVAVRQPGTAVCRLPQLHDELLRAGSAVVAAGQLTALAATHRSMGRRIVFTNGCFDVLHRGHVAYLDAARRQGDVLVVGVNSDPSVRRLKGPDRPVNPAGDRVAVLAGLAAVDHVVEFDGDTPADLLRALRPDVYVKGGDYTEAMLEEAPLVRELGGEVRIVDYVEDRSTTGLLERVRALRTLELPGGATEPEPLA</sequence>
<gene>
    <name evidence="11" type="primary">rfaE2</name>
    <name evidence="11" type="ORF">D5H78_12445</name>
</gene>
<dbReference type="OrthoDB" id="9802794at2"/>
<dbReference type="SUPFAM" id="SSF52374">
    <property type="entry name" value="Nucleotidylyl transferase"/>
    <property type="match status" value="1"/>
</dbReference>
<keyword evidence="12" id="KW-1185">Reference proteome</keyword>
<dbReference type="GO" id="GO:0016773">
    <property type="term" value="F:phosphotransferase activity, alcohol group as acceptor"/>
    <property type="evidence" value="ECO:0007669"/>
    <property type="project" value="InterPro"/>
</dbReference>
<dbReference type="EMBL" id="QZEZ01000005">
    <property type="protein sequence ID" value="RJK95451.1"/>
    <property type="molecule type" value="Genomic_DNA"/>
</dbReference>